<dbReference type="GO" id="GO:0005814">
    <property type="term" value="C:centriole"/>
    <property type="evidence" value="ECO:0007669"/>
    <property type="project" value="TreeGrafter"/>
</dbReference>
<proteinExistence type="predicted"/>
<evidence type="ECO:0000256" key="2">
    <source>
        <dbReference type="SAM" id="MobiDB-lite"/>
    </source>
</evidence>
<evidence type="ECO:0000313" key="4">
    <source>
        <dbReference type="Proteomes" id="UP000597762"/>
    </source>
</evidence>
<feature type="compositionally biased region" description="Acidic residues" evidence="2">
    <location>
        <begin position="686"/>
        <end position="697"/>
    </location>
</feature>
<gene>
    <name evidence="3" type="ORF">SPHA_45859</name>
</gene>
<dbReference type="OrthoDB" id="551053at2759"/>
<protein>
    <recommendedName>
        <fullName evidence="5">Sodium channel and clathrin linker 1</fullName>
    </recommendedName>
</protein>
<dbReference type="PANTHER" id="PTHR35970">
    <property type="entry name" value="SODIUM CHANNEL AND CLATHRIN LINKER 1"/>
    <property type="match status" value="1"/>
</dbReference>
<organism evidence="3 4">
    <name type="scientific">Acanthosepion pharaonis</name>
    <name type="common">Pharaoh cuttlefish</name>
    <name type="synonym">Sepia pharaonis</name>
    <dbReference type="NCBI Taxonomy" id="158019"/>
    <lineage>
        <taxon>Eukaryota</taxon>
        <taxon>Metazoa</taxon>
        <taxon>Spiralia</taxon>
        <taxon>Lophotrochozoa</taxon>
        <taxon>Mollusca</taxon>
        <taxon>Cephalopoda</taxon>
        <taxon>Coleoidea</taxon>
        <taxon>Decapodiformes</taxon>
        <taxon>Sepiida</taxon>
        <taxon>Sepiina</taxon>
        <taxon>Sepiidae</taxon>
        <taxon>Acanthosepion</taxon>
    </lineage>
</organism>
<name>A0A812D4B0_ACAPH</name>
<feature type="region of interest" description="Disordered" evidence="2">
    <location>
        <begin position="659"/>
        <end position="697"/>
    </location>
</feature>
<dbReference type="EMBL" id="CAHIKZ030002390">
    <property type="protein sequence ID" value="CAE1286173.1"/>
    <property type="molecule type" value="Genomic_DNA"/>
</dbReference>
<dbReference type="InterPro" id="IPR038911">
    <property type="entry name" value="SCLT1"/>
</dbReference>
<evidence type="ECO:0000313" key="3">
    <source>
        <dbReference type="EMBL" id="CAE1286173.1"/>
    </source>
</evidence>
<evidence type="ECO:0000256" key="1">
    <source>
        <dbReference type="SAM" id="Coils"/>
    </source>
</evidence>
<dbReference type="PANTHER" id="PTHR35970:SF1">
    <property type="entry name" value="SODIUM CHANNEL AND CLATHRIN LINKER 1"/>
    <property type="match status" value="1"/>
</dbReference>
<feature type="coiled-coil region" evidence="1">
    <location>
        <begin position="566"/>
        <end position="656"/>
    </location>
</feature>
<feature type="coiled-coil region" evidence="1">
    <location>
        <begin position="51"/>
        <end position="92"/>
    </location>
</feature>
<sequence>MEPKNVRFLMDQVQRLNNELFWYQSQDHFNKDPHIPVMTWLTEESLISPLLVEYDRKIQQKDEQIQSISAEFSQLKEELSKVIQENDDLREKLCNLKELEVDSLPNILIETDADLKAVENMKKQLVLVSKEKEKVMEMYQESMKQVKHLTTELQNAKSSQRWDLIEQQTSQVKNEYLNSMQNIVAEIEPLQNKLKEKESELMQLKIENNTLQSFTEELQRKCKWKEQELVELRKKESSFSVENDEMKIQVASLKHEVKTKNQENEQIHLKNSELEKWVLIQQEKSSKLEENLHEILEDKKNAQQIVENAVLEKDLVKELCQQKQDEVNHLQEMVEELMKEAGMATRKEVDEVKLQYNNRISKLNEKVHYLELECSEKDATLERSLRDKKSAEMELENVRKDCLSETKKCNEIKEQLGQRLTSAQQSRDTAMRNLEKLRHQLERDEKNNKQKSELLNAQIDQLKDQVSCLNDQNSQLSDSKLQLIQEVNDLKAKVLKTNNERDEIQRTMNKKISLMKEEINTHTQDYEVKLQNCEDVNQGVLVEMKKLLNTQQLVSARWKEEFTTISNKSEEKQAQLRSELSRYKSRNSELKGLLRESQMKMSETSQLMKEYCAKIQRMECQLKAAQQNTMEVNRKLSYLQMKHRDLSNENRLLREETHLNGSNNATRNQSLDSPCIIDQSSNQHNEEEEEDGLFSER</sequence>
<reference evidence="3" key="1">
    <citation type="submission" date="2021-01" db="EMBL/GenBank/DDBJ databases">
        <authorList>
            <person name="Li R."/>
            <person name="Bekaert M."/>
        </authorList>
    </citation>
    <scope>NUCLEOTIDE SEQUENCE</scope>
    <source>
        <strain evidence="3">Farmed</strain>
    </source>
</reference>
<keyword evidence="4" id="KW-1185">Reference proteome</keyword>
<accession>A0A812D4B0</accession>
<feature type="compositionally biased region" description="Polar residues" evidence="2">
    <location>
        <begin position="659"/>
        <end position="683"/>
    </location>
</feature>
<evidence type="ECO:0008006" key="5">
    <source>
        <dbReference type="Google" id="ProtNLM"/>
    </source>
</evidence>
<dbReference type="AlphaFoldDB" id="A0A812D4B0"/>
<keyword evidence="1" id="KW-0175">Coiled coil</keyword>
<dbReference type="GO" id="GO:0060271">
    <property type="term" value="P:cilium assembly"/>
    <property type="evidence" value="ECO:0007669"/>
    <property type="project" value="TreeGrafter"/>
</dbReference>
<feature type="coiled-coil region" evidence="1">
    <location>
        <begin position="139"/>
        <end position="507"/>
    </location>
</feature>
<comment type="caution">
    <text evidence="3">The sequence shown here is derived from an EMBL/GenBank/DDBJ whole genome shotgun (WGS) entry which is preliminary data.</text>
</comment>
<dbReference type="GO" id="GO:0045162">
    <property type="term" value="P:clustering of voltage-gated sodium channels"/>
    <property type="evidence" value="ECO:0007669"/>
    <property type="project" value="InterPro"/>
</dbReference>
<dbReference type="Proteomes" id="UP000597762">
    <property type="component" value="Unassembled WGS sequence"/>
</dbReference>